<proteinExistence type="predicted"/>
<dbReference type="GO" id="GO:0008168">
    <property type="term" value="F:methyltransferase activity"/>
    <property type="evidence" value="ECO:0007669"/>
    <property type="project" value="UniProtKB-KW"/>
</dbReference>
<dbReference type="SUPFAM" id="SSF53335">
    <property type="entry name" value="S-adenosyl-L-methionine-dependent methyltransferases"/>
    <property type="match status" value="1"/>
</dbReference>
<dbReference type="PANTHER" id="PTHR34203">
    <property type="entry name" value="METHYLTRANSFERASE, FKBM FAMILY PROTEIN"/>
    <property type="match status" value="1"/>
</dbReference>
<dbReference type="NCBIfam" id="TIGR01444">
    <property type="entry name" value="fkbM_fam"/>
    <property type="match status" value="1"/>
</dbReference>
<accession>A0ABY4TVU0</accession>
<dbReference type="InterPro" id="IPR006342">
    <property type="entry name" value="FkbM_mtfrase"/>
</dbReference>
<reference evidence="2" key="1">
    <citation type="submission" date="2022-05" db="EMBL/GenBank/DDBJ databases">
        <title>Sphingomonas sp. strain RMG20 Genome sequencing and assembly.</title>
        <authorList>
            <person name="Kim I."/>
        </authorList>
    </citation>
    <scope>NUCLEOTIDE SEQUENCE</scope>
    <source>
        <strain evidence="2">RMG20</strain>
    </source>
</reference>
<protein>
    <submittedName>
        <fullName evidence="2">FkbM family methyltransferase</fullName>
    </submittedName>
</protein>
<dbReference type="InterPro" id="IPR052514">
    <property type="entry name" value="SAM-dependent_MTase"/>
</dbReference>
<dbReference type="Gene3D" id="3.40.50.150">
    <property type="entry name" value="Vaccinia Virus protein VP39"/>
    <property type="match status" value="1"/>
</dbReference>
<evidence type="ECO:0000259" key="1">
    <source>
        <dbReference type="Pfam" id="PF05050"/>
    </source>
</evidence>
<keyword evidence="2" id="KW-0808">Transferase</keyword>
<gene>
    <name evidence="2" type="ORF">M9980_07555</name>
</gene>
<dbReference type="RefSeq" id="WP_250748526.1">
    <property type="nucleotide sequence ID" value="NZ_CP098401.1"/>
</dbReference>
<feature type="domain" description="Methyltransferase FkbM" evidence="1">
    <location>
        <begin position="50"/>
        <end position="216"/>
    </location>
</feature>
<keyword evidence="2" id="KW-0489">Methyltransferase</keyword>
<evidence type="ECO:0000313" key="2">
    <source>
        <dbReference type="EMBL" id="URW74443.1"/>
    </source>
</evidence>
<dbReference type="InterPro" id="IPR029063">
    <property type="entry name" value="SAM-dependent_MTases_sf"/>
</dbReference>
<name>A0ABY4TVU0_9SPHN</name>
<organism evidence="2 3">
    <name type="scientific">Sphingomonas donggukensis</name>
    <dbReference type="NCBI Taxonomy" id="2949093"/>
    <lineage>
        <taxon>Bacteria</taxon>
        <taxon>Pseudomonadati</taxon>
        <taxon>Pseudomonadota</taxon>
        <taxon>Alphaproteobacteria</taxon>
        <taxon>Sphingomonadales</taxon>
        <taxon>Sphingomonadaceae</taxon>
        <taxon>Sphingomonas</taxon>
    </lineage>
</organism>
<dbReference type="Proteomes" id="UP001055580">
    <property type="component" value="Chromosome"/>
</dbReference>
<dbReference type="PANTHER" id="PTHR34203:SF15">
    <property type="entry name" value="SLL1173 PROTEIN"/>
    <property type="match status" value="1"/>
</dbReference>
<dbReference type="GO" id="GO:0032259">
    <property type="term" value="P:methylation"/>
    <property type="evidence" value="ECO:0007669"/>
    <property type="project" value="UniProtKB-KW"/>
</dbReference>
<sequence>MTWRIGRSLYLAARDETANAIATNGEADLIHRVFAAARAQHPDRPIVAFDIGANLGEWTVAALAAAGNAPCRIEVFEPVPDAIAATTNAIAAVGGGDRATVNPVAISDRDGETEMHLVGPTAGTNSLDGPAVQGSRTITVRLAALETIVGEKGIDHIDLMKIDTEGHDIAILRAMAPLLARGLPAVVQFEYNHRWLHNRGSLHEVFTLVAGTGYRVGRVLPDAVALFAEWNPELDRYFEANYVLVRADVADAIGARSVHWDVSNVPA</sequence>
<keyword evidence="3" id="KW-1185">Reference proteome</keyword>
<dbReference type="Pfam" id="PF05050">
    <property type="entry name" value="Methyltransf_21"/>
    <property type="match status" value="1"/>
</dbReference>
<dbReference type="EMBL" id="CP098401">
    <property type="protein sequence ID" value="URW74443.1"/>
    <property type="molecule type" value="Genomic_DNA"/>
</dbReference>
<evidence type="ECO:0000313" key="3">
    <source>
        <dbReference type="Proteomes" id="UP001055580"/>
    </source>
</evidence>